<proteinExistence type="predicted"/>
<dbReference type="AlphaFoldDB" id="A0AAV4GKZ9"/>
<name>A0AAV4GKZ9_9GAST</name>
<sequence>MGYRGPSANLRPCSMGQLRKLNAIEEKIQDDRLKIDSLMASRAPLRQSSAVKPTLRVFTSYVIVVRKQGLLYLFIRLPQGYFLSSQLAFNFSNARVFS</sequence>
<reference evidence="1 2" key="1">
    <citation type="journal article" date="2021" name="Elife">
        <title>Chloroplast acquisition without the gene transfer in kleptoplastic sea slugs, Plakobranchus ocellatus.</title>
        <authorList>
            <person name="Maeda T."/>
            <person name="Takahashi S."/>
            <person name="Yoshida T."/>
            <person name="Shimamura S."/>
            <person name="Takaki Y."/>
            <person name="Nagai Y."/>
            <person name="Toyoda A."/>
            <person name="Suzuki Y."/>
            <person name="Arimoto A."/>
            <person name="Ishii H."/>
            <person name="Satoh N."/>
            <person name="Nishiyama T."/>
            <person name="Hasebe M."/>
            <person name="Maruyama T."/>
            <person name="Minagawa J."/>
            <person name="Obokata J."/>
            <person name="Shigenobu S."/>
        </authorList>
    </citation>
    <scope>NUCLEOTIDE SEQUENCE [LARGE SCALE GENOMIC DNA]</scope>
</reference>
<protein>
    <submittedName>
        <fullName evidence="1">Uncharacterized protein</fullName>
    </submittedName>
</protein>
<organism evidence="1 2">
    <name type="scientific">Elysia marginata</name>
    <dbReference type="NCBI Taxonomy" id="1093978"/>
    <lineage>
        <taxon>Eukaryota</taxon>
        <taxon>Metazoa</taxon>
        <taxon>Spiralia</taxon>
        <taxon>Lophotrochozoa</taxon>
        <taxon>Mollusca</taxon>
        <taxon>Gastropoda</taxon>
        <taxon>Heterobranchia</taxon>
        <taxon>Euthyneura</taxon>
        <taxon>Panpulmonata</taxon>
        <taxon>Sacoglossa</taxon>
        <taxon>Placobranchoidea</taxon>
        <taxon>Plakobranchidae</taxon>
        <taxon>Elysia</taxon>
    </lineage>
</organism>
<keyword evidence="2" id="KW-1185">Reference proteome</keyword>
<dbReference type="EMBL" id="BMAT01012109">
    <property type="protein sequence ID" value="GFR86149.1"/>
    <property type="molecule type" value="Genomic_DNA"/>
</dbReference>
<dbReference type="Proteomes" id="UP000762676">
    <property type="component" value="Unassembled WGS sequence"/>
</dbReference>
<evidence type="ECO:0000313" key="1">
    <source>
        <dbReference type="EMBL" id="GFR86149.1"/>
    </source>
</evidence>
<gene>
    <name evidence="1" type="ORF">ElyMa_006045800</name>
</gene>
<evidence type="ECO:0000313" key="2">
    <source>
        <dbReference type="Proteomes" id="UP000762676"/>
    </source>
</evidence>
<accession>A0AAV4GKZ9</accession>
<comment type="caution">
    <text evidence="1">The sequence shown here is derived from an EMBL/GenBank/DDBJ whole genome shotgun (WGS) entry which is preliminary data.</text>
</comment>